<dbReference type="Pfam" id="PF17954">
    <property type="entry name" value="Pirin_C_2"/>
    <property type="match status" value="1"/>
</dbReference>
<proteinExistence type="inferred from homology"/>
<dbReference type="CDD" id="cd02910">
    <property type="entry name" value="cupin_Yhhw_N"/>
    <property type="match status" value="1"/>
</dbReference>
<dbReference type="SUPFAM" id="SSF51182">
    <property type="entry name" value="RmlC-like cupins"/>
    <property type="match status" value="1"/>
</dbReference>
<organism evidence="4">
    <name type="scientific">marine sediment metagenome</name>
    <dbReference type="NCBI Taxonomy" id="412755"/>
    <lineage>
        <taxon>unclassified sequences</taxon>
        <taxon>metagenomes</taxon>
        <taxon>ecological metagenomes</taxon>
    </lineage>
</organism>
<dbReference type="Gene3D" id="2.60.120.10">
    <property type="entry name" value="Jelly Rolls"/>
    <property type="match status" value="2"/>
</dbReference>
<dbReference type="InterPro" id="IPR041602">
    <property type="entry name" value="Quercetinase_C"/>
</dbReference>
<evidence type="ECO:0000259" key="3">
    <source>
        <dbReference type="Pfam" id="PF17954"/>
    </source>
</evidence>
<name>A0A0F8YTG6_9ZZZZ</name>
<sequence length="229" mass="25290">MHYIRKANERGQVDLGWLQSQHSFSFGHYHDLKHMGVSVLRVINEDKVRAGQGFGTHGHRDMEIISYVISGALKHQDSTGNEYIVPAGDVQRMSAGSGIMHSEYNASNSATAHFLQIWIQPKLRGITPSYEQKSIPQTTQLTPLVTPNGEHGSVSINQDASIYRLNLDAGQPYNLQTSNRKGYFHVISGSVDANTDTFSSGDAFALSSDEQVTLTAKDQLEALWFDLPA</sequence>
<evidence type="ECO:0000313" key="4">
    <source>
        <dbReference type="EMBL" id="KKK84743.1"/>
    </source>
</evidence>
<dbReference type="InterPro" id="IPR011051">
    <property type="entry name" value="RmlC_Cupin_sf"/>
</dbReference>
<dbReference type="InterPro" id="IPR014710">
    <property type="entry name" value="RmlC-like_jellyroll"/>
</dbReference>
<dbReference type="InterPro" id="IPR003829">
    <property type="entry name" value="Pirin_N_dom"/>
</dbReference>
<gene>
    <name evidence="4" type="ORF">LCGC14_2780270</name>
</gene>
<dbReference type="EMBL" id="LAZR01051633">
    <property type="protein sequence ID" value="KKK84743.1"/>
    <property type="molecule type" value="Genomic_DNA"/>
</dbReference>
<dbReference type="PANTHER" id="PTHR43212:SF3">
    <property type="entry name" value="QUERCETIN 2,3-DIOXYGENASE"/>
    <property type="match status" value="1"/>
</dbReference>
<feature type="domain" description="Quercetin 2,3-dioxygenase C-terminal cupin" evidence="3">
    <location>
        <begin position="144"/>
        <end position="227"/>
    </location>
</feature>
<dbReference type="PIRSF" id="PIRSF006232">
    <property type="entry name" value="Pirin"/>
    <property type="match status" value="1"/>
</dbReference>
<dbReference type="Pfam" id="PF02678">
    <property type="entry name" value="Pirin"/>
    <property type="match status" value="1"/>
</dbReference>
<feature type="domain" description="Pirin N-terminal" evidence="2">
    <location>
        <begin position="7"/>
        <end position="119"/>
    </location>
</feature>
<protein>
    <recommendedName>
        <fullName evidence="5">Pirin family protein</fullName>
    </recommendedName>
</protein>
<evidence type="ECO:0000259" key="2">
    <source>
        <dbReference type="Pfam" id="PF02678"/>
    </source>
</evidence>
<dbReference type="InterPro" id="IPR012093">
    <property type="entry name" value="Pirin"/>
</dbReference>
<accession>A0A0F8YTG6</accession>
<reference evidence="4" key="1">
    <citation type="journal article" date="2015" name="Nature">
        <title>Complex archaea that bridge the gap between prokaryotes and eukaryotes.</title>
        <authorList>
            <person name="Spang A."/>
            <person name="Saw J.H."/>
            <person name="Jorgensen S.L."/>
            <person name="Zaremba-Niedzwiedzka K."/>
            <person name="Martijn J."/>
            <person name="Lind A.E."/>
            <person name="van Eijk R."/>
            <person name="Schleper C."/>
            <person name="Guy L."/>
            <person name="Ettema T.J."/>
        </authorList>
    </citation>
    <scope>NUCLEOTIDE SEQUENCE</scope>
</reference>
<evidence type="ECO:0008006" key="5">
    <source>
        <dbReference type="Google" id="ProtNLM"/>
    </source>
</evidence>
<comment type="caution">
    <text evidence="4">The sequence shown here is derived from an EMBL/GenBank/DDBJ whole genome shotgun (WGS) entry which is preliminary data.</text>
</comment>
<comment type="similarity">
    <text evidence="1">Belongs to the pirin family.</text>
</comment>
<evidence type="ECO:0000256" key="1">
    <source>
        <dbReference type="ARBA" id="ARBA00008416"/>
    </source>
</evidence>
<dbReference type="PANTHER" id="PTHR43212">
    <property type="entry name" value="QUERCETIN 2,3-DIOXYGENASE"/>
    <property type="match status" value="1"/>
</dbReference>
<dbReference type="AlphaFoldDB" id="A0A0F8YTG6"/>